<protein>
    <submittedName>
        <fullName evidence="5">Uncharacterized protein</fullName>
    </submittedName>
</protein>
<feature type="region of interest" description="Disordered" evidence="1">
    <location>
        <begin position="136"/>
        <end position="233"/>
    </location>
</feature>
<dbReference type="InterPro" id="IPR056669">
    <property type="entry name" value="DUF7767"/>
</dbReference>
<dbReference type="OrthoDB" id="4115389at2759"/>
<dbReference type="Proteomes" id="UP000193144">
    <property type="component" value="Unassembled WGS sequence"/>
</dbReference>
<evidence type="ECO:0000313" key="6">
    <source>
        <dbReference type="Proteomes" id="UP000193144"/>
    </source>
</evidence>
<dbReference type="InterPro" id="IPR025676">
    <property type="entry name" value="Clr5_dom"/>
</dbReference>
<feature type="compositionally biased region" description="Polar residues" evidence="1">
    <location>
        <begin position="466"/>
        <end position="481"/>
    </location>
</feature>
<dbReference type="PANTHER" id="PTHR38788">
    <property type="entry name" value="CLR5 DOMAIN-CONTAINING PROTEIN"/>
    <property type="match status" value="1"/>
</dbReference>
<feature type="compositionally biased region" description="Basic residues" evidence="1">
    <location>
        <begin position="108"/>
        <end position="118"/>
    </location>
</feature>
<feature type="domain" description="DUF7767" evidence="4">
    <location>
        <begin position="534"/>
        <end position="579"/>
    </location>
</feature>
<feature type="domain" description="Tri-helical" evidence="3">
    <location>
        <begin position="238"/>
        <end position="331"/>
    </location>
</feature>
<feature type="region of interest" description="Disordered" evidence="1">
    <location>
        <begin position="100"/>
        <end position="124"/>
    </location>
</feature>
<evidence type="ECO:0000259" key="4">
    <source>
        <dbReference type="Pfam" id="PF24962"/>
    </source>
</evidence>
<feature type="compositionally biased region" description="Pro residues" evidence="1">
    <location>
        <begin position="152"/>
        <end position="162"/>
    </location>
</feature>
<dbReference type="STRING" id="1231657.A0A1Y1ZV71"/>
<feature type="domain" description="Clr5" evidence="2">
    <location>
        <begin position="1"/>
        <end position="40"/>
    </location>
</feature>
<name>A0A1Y1ZV71_9PLEO</name>
<organism evidence="5 6">
    <name type="scientific">Clohesyomyces aquaticus</name>
    <dbReference type="NCBI Taxonomy" id="1231657"/>
    <lineage>
        <taxon>Eukaryota</taxon>
        <taxon>Fungi</taxon>
        <taxon>Dikarya</taxon>
        <taxon>Ascomycota</taxon>
        <taxon>Pezizomycotina</taxon>
        <taxon>Dothideomycetes</taxon>
        <taxon>Pleosporomycetidae</taxon>
        <taxon>Pleosporales</taxon>
        <taxon>Lindgomycetaceae</taxon>
        <taxon>Clohesyomyces</taxon>
    </lineage>
</organism>
<feature type="compositionally biased region" description="Basic residues" evidence="1">
    <location>
        <begin position="204"/>
        <end position="213"/>
    </location>
</feature>
<evidence type="ECO:0000256" key="1">
    <source>
        <dbReference type="SAM" id="MobiDB-lite"/>
    </source>
</evidence>
<evidence type="ECO:0000313" key="5">
    <source>
        <dbReference type="EMBL" id="ORY14156.1"/>
    </source>
</evidence>
<dbReference type="EMBL" id="MCFA01000035">
    <property type="protein sequence ID" value="ORY14156.1"/>
    <property type="molecule type" value="Genomic_DNA"/>
</dbReference>
<evidence type="ECO:0000259" key="2">
    <source>
        <dbReference type="Pfam" id="PF14420"/>
    </source>
</evidence>
<reference evidence="5 6" key="1">
    <citation type="submission" date="2016-07" db="EMBL/GenBank/DDBJ databases">
        <title>Pervasive Adenine N6-methylation of Active Genes in Fungi.</title>
        <authorList>
            <consortium name="DOE Joint Genome Institute"/>
            <person name="Mondo S.J."/>
            <person name="Dannebaum R.O."/>
            <person name="Kuo R.C."/>
            <person name="Labutti K."/>
            <person name="Haridas S."/>
            <person name="Kuo A."/>
            <person name="Salamov A."/>
            <person name="Ahrendt S.R."/>
            <person name="Lipzen A."/>
            <person name="Sullivan W."/>
            <person name="Andreopoulos W.B."/>
            <person name="Clum A."/>
            <person name="Lindquist E."/>
            <person name="Daum C."/>
            <person name="Ramamoorthy G.K."/>
            <person name="Gryganskyi A."/>
            <person name="Culley D."/>
            <person name="Magnuson J.K."/>
            <person name="James T.Y."/>
            <person name="O'Malley M.A."/>
            <person name="Stajich J.E."/>
            <person name="Spatafora J.W."/>
            <person name="Visel A."/>
            <person name="Grigoriev I.V."/>
        </authorList>
    </citation>
    <scope>NUCLEOTIDE SEQUENCE [LARGE SCALE GENOMIC DNA]</scope>
    <source>
        <strain evidence="5 6">CBS 115471</strain>
    </source>
</reference>
<feature type="non-terminal residue" evidence="5">
    <location>
        <position position="579"/>
    </location>
</feature>
<feature type="compositionally biased region" description="Basic and acidic residues" evidence="1">
    <location>
        <begin position="181"/>
        <end position="203"/>
    </location>
</feature>
<dbReference type="Pfam" id="PF24465">
    <property type="entry name" value="Tri-helical"/>
    <property type="match status" value="2"/>
</dbReference>
<proteinExistence type="predicted"/>
<evidence type="ECO:0000259" key="3">
    <source>
        <dbReference type="Pfam" id="PF24465"/>
    </source>
</evidence>
<feature type="domain" description="Tri-helical" evidence="3">
    <location>
        <begin position="341"/>
        <end position="427"/>
    </location>
</feature>
<dbReference type="AlphaFoldDB" id="A0A1Y1ZV71"/>
<dbReference type="PANTHER" id="PTHR38788:SF5">
    <property type="entry name" value="CLR5 DOMAIN-CONTAINING PROTEIN"/>
    <property type="match status" value="1"/>
</dbReference>
<accession>A0A1Y1ZV71</accession>
<feature type="compositionally biased region" description="Acidic residues" evidence="1">
    <location>
        <begin position="138"/>
        <end position="149"/>
    </location>
</feature>
<keyword evidence="6" id="KW-1185">Reference proteome</keyword>
<gene>
    <name evidence="5" type="ORF">BCR34DRAFT_451940</name>
</gene>
<dbReference type="InterPro" id="IPR057940">
    <property type="entry name" value="Tri-helical_dom"/>
</dbReference>
<dbReference type="Pfam" id="PF24962">
    <property type="entry name" value="DUF7767"/>
    <property type="match status" value="1"/>
</dbReference>
<comment type="caution">
    <text evidence="5">The sequence shown here is derived from an EMBL/GenBank/DDBJ whole genome shotgun (WGS) entry which is preliminary data.</text>
</comment>
<feature type="compositionally biased region" description="Basic and acidic residues" evidence="1">
    <location>
        <begin position="424"/>
        <end position="435"/>
    </location>
</feature>
<sequence length="579" mass="65619">MVYNWDGKEDECFRLYVQEKKSLDEVLQYWEGRGFTPSKQNPAHKNPALIARVQQLWENNVMQKDMLDILHGEGFEISDRELVRLRLKFKWLLRESRTNEYGNLDKPPKKKKQKRSGAKRANVSLIEQLADAILREDESSEEDDSDDQGEPSGPPDQLPTPTPQHSSQPEARSAPEAPHLSPEELRRRQEHIAQLKAESDERWRTRKRRRRTRGWAGLPADAPGEPPRFPSETTLDESKAYLGLSNGEYRHIRDQFQAICEESEVIKKTVAGPEKWGRVKERLIHENEHLSTVFQQDPEARQQSMQMVTPSNVKALSLDVICLDVTKRMRTVGTRMGIPDAKNVLGLNPEESRRIRKALVAKLQAEHFTSRLEIGDDRWNELKQAWIQESERLSQLLAPDPSDPKRAEKTKALEVLARDILKRFRQDSTKKDPSQKKQVNQGIGPGPAPPSVAPHASTSHRKQTGKRPTSTTTQSSIDLPTLSASSDLQIDPSLLLAANDPSVIPQPTTSSHYQPQSHHHPYTVAVAPSYYSNAPLPIFFRLHPHSSASMPNKSVWLGILQSGTVSEIRNLAIREQPGT</sequence>
<feature type="region of interest" description="Disordered" evidence="1">
    <location>
        <begin position="424"/>
        <end position="481"/>
    </location>
</feature>
<dbReference type="Pfam" id="PF14420">
    <property type="entry name" value="Clr5"/>
    <property type="match status" value="1"/>
</dbReference>